<feature type="domain" description="SGNH hydrolase-type esterase" evidence="1">
    <location>
        <begin position="8"/>
        <end position="186"/>
    </location>
</feature>
<evidence type="ECO:0000313" key="2">
    <source>
        <dbReference type="EMBL" id="KUJ13005.1"/>
    </source>
</evidence>
<reference evidence="2 3" key="1">
    <citation type="submission" date="2015-10" db="EMBL/GenBank/DDBJ databases">
        <title>Full genome of DAOMC 229536 Phialocephala scopiformis, a fungal endophyte of spruce producing the potent anti-insectan compound rugulosin.</title>
        <authorList>
            <consortium name="DOE Joint Genome Institute"/>
            <person name="Walker A.K."/>
            <person name="Frasz S.L."/>
            <person name="Seifert K.A."/>
            <person name="Miller J.D."/>
            <person name="Mondo S.J."/>
            <person name="Labutti K."/>
            <person name="Lipzen A."/>
            <person name="Dockter R."/>
            <person name="Kennedy M."/>
            <person name="Grigoriev I.V."/>
            <person name="Spatafora J.W."/>
        </authorList>
    </citation>
    <scope>NUCLEOTIDE SEQUENCE [LARGE SCALE GENOMIC DNA]</scope>
    <source>
        <strain evidence="2 3">CBS 120377</strain>
    </source>
</reference>
<dbReference type="PANTHER" id="PTHR30383">
    <property type="entry name" value="THIOESTERASE 1/PROTEASE 1/LYSOPHOSPHOLIPASE L1"/>
    <property type="match status" value="1"/>
</dbReference>
<dbReference type="InterPro" id="IPR013830">
    <property type="entry name" value="SGNH_hydro"/>
</dbReference>
<dbReference type="EMBL" id="KQ947423">
    <property type="protein sequence ID" value="KUJ13005.1"/>
    <property type="molecule type" value="Genomic_DNA"/>
</dbReference>
<protein>
    <submittedName>
        <fullName evidence="2">GDSL-like Lipase/Acylhydrolase</fullName>
    </submittedName>
</protein>
<dbReference type="GO" id="GO:0004622">
    <property type="term" value="F:phosphatidylcholine lysophospholipase activity"/>
    <property type="evidence" value="ECO:0007669"/>
    <property type="project" value="TreeGrafter"/>
</dbReference>
<dbReference type="Pfam" id="PF13472">
    <property type="entry name" value="Lipase_GDSL_2"/>
    <property type="match status" value="1"/>
</dbReference>
<name>A0A194WYI5_MOLSC</name>
<dbReference type="SUPFAM" id="SSF52266">
    <property type="entry name" value="SGNH hydrolase"/>
    <property type="match status" value="1"/>
</dbReference>
<dbReference type="STRING" id="149040.A0A194WYI5"/>
<dbReference type="InterPro" id="IPR051532">
    <property type="entry name" value="Ester_Hydrolysis_Enzymes"/>
</dbReference>
<gene>
    <name evidence="2" type="ORF">LY89DRAFT_568063</name>
</gene>
<dbReference type="PANTHER" id="PTHR30383:SF31">
    <property type="entry name" value="SGNH HYDROLASE-TYPE ESTERASE DOMAIN-CONTAINING PROTEIN-RELATED"/>
    <property type="match status" value="1"/>
</dbReference>
<dbReference type="InterPro" id="IPR036514">
    <property type="entry name" value="SGNH_hydro_sf"/>
</dbReference>
<sequence length="210" mass="21998">STPFRIMALGASVTFGTGSTTGDSYRKDLQDLLVANGNTVEYVGSRKNGNFSNNAVEAVPGFVISQVAALANVSVPKYKPNLVLVDAGTNNCNKGGTVPDAGTNVTILINNIFRQSPNATVILTTILVNSVAEQDACRVTVNTQYTALADAMQAAGMKMVLVDMRGPGGPLVTDLADGRHPNDAGYVKMSNIWFGGIQQVISKGFLTTPS</sequence>
<feature type="non-terminal residue" evidence="2">
    <location>
        <position position="210"/>
    </location>
</feature>
<dbReference type="InParanoid" id="A0A194WYI5"/>
<evidence type="ECO:0000259" key="1">
    <source>
        <dbReference type="Pfam" id="PF13472"/>
    </source>
</evidence>
<accession>A0A194WYI5</accession>
<dbReference type="OrthoDB" id="3915838at2759"/>
<feature type="non-terminal residue" evidence="2">
    <location>
        <position position="1"/>
    </location>
</feature>
<dbReference type="AlphaFoldDB" id="A0A194WYI5"/>
<keyword evidence="3" id="KW-1185">Reference proteome</keyword>
<dbReference type="Gene3D" id="3.40.50.1110">
    <property type="entry name" value="SGNH hydrolase"/>
    <property type="match status" value="1"/>
</dbReference>
<organism evidence="2 3">
    <name type="scientific">Mollisia scopiformis</name>
    <name type="common">Conifer needle endophyte fungus</name>
    <name type="synonym">Phialocephala scopiformis</name>
    <dbReference type="NCBI Taxonomy" id="149040"/>
    <lineage>
        <taxon>Eukaryota</taxon>
        <taxon>Fungi</taxon>
        <taxon>Dikarya</taxon>
        <taxon>Ascomycota</taxon>
        <taxon>Pezizomycotina</taxon>
        <taxon>Leotiomycetes</taxon>
        <taxon>Helotiales</taxon>
        <taxon>Mollisiaceae</taxon>
        <taxon>Mollisia</taxon>
    </lineage>
</organism>
<dbReference type="RefSeq" id="XP_018067360.1">
    <property type="nucleotide sequence ID" value="XM_018208563.1"/>
</dbReference>
<dbReference type="KEGG" id="psco:LY89DRAFT_568063"/>
<dbReference type="Proteomes" id="UP000070700">
    <property type="component" value="Unassembled WGS sequence"/>
</dbReference>
<evidence type="ECO:0000313" key="3">
    <source>
        <dbReference type="Proteomes" id="UP000070700"/>
    </source>
</evidence>
<proteinExistence type="predicted"/>
<dbReference type="GeneID" id="28818289"/>
<keyword evidence="2" id="KW-0378">Hydrolase</keyword>